<keyword evidence="2" id="KW-0812">Transmembrane</keyword>
<dbReference type="Proteomes" id="UP001597467">
    <property type="component" value="Unassembled WGS sequence"/>
</dbReference>
<evidence type="ECO:0000313" key="4">
    <source>
        <dbReference type="EMBL" id="MFD2542485.1"/>
    </source>
</evidence>
<sequence>MKKALKIIGITLLIIVALLVAIPFMFKSQIKDMVKQFINENMNAKVEFSDVSLSLISSFPQAHVSVDDLVITNFEPFKDETFATVKAITFDMSVKELFKKASEGPLVINAINVNEALLTLKTNKFGDVNYDIAKKTDADAAPTNTDTNSSFSFDIQDYAINNSAFTYLDEKSNITFYITDLNHSGKGTFSGTVSELDTNTEAKVSLSLDSTQYLNNNTIKLDALIDLDLENSKYTFKENKAIINQLPLTFQGFVQMVDEGQNIDITFENPGSNFKDFLAVVPEAYSKNIEDVTTTGNFKVKGTIKGLSSDTTIPHLDINVTSNNASFKYPDLPKSVENIAINASLKNDDGNVDNTYLNLETLNFKIDQDVFKSSATLKNITQNMLVNANIDGVLNLANITQAYPVTLDKELSGILKGKLHTSFDMNALETNAYQRIKNDGNVSITDFIFSSEDIVNPIQINKADITFNPGTVSLNSFDARTGTSDLNATGNIENLLGFLLSDGNLKGNFNVKSNTFAVDDFMVAETETATNNKTTSAEESLKIPAFLDCTIQADAKTVLYDNLTLKNVKGSLKIKDEQATLQNLSSNLFDGEITVSGLVDTKEKTPLFNMNLGINDFDISESFQDLQLLKSLAPIAKILQGKLNTTINLSGALDQSFSPDLSTVSGDALAELLTTNISSETAPLLSKLDGAFNFIDFDKLDLKDLKTKLDFKDGKVNVKPFDIKYQDINITVDGSHGFDKSMDYNAVLQVPAKYLGSEINQLIGKIDDPDVNNITIPVTATIGGTFTAPTVKTDLTSSVSNLTKQLIEIQKNKLLNQGSQELQNLIGDALGGTKNDSTETQTSNPIKNVLDDITGNNSNNNSDETPTNNTTVEEGVKNILGNFLNNTKNKESAKDSTE</sequence>
<dbReference type="RefSeq" id="WP_379903418.1">
    <property type="nucleotide sequence ID" value="NZ_JBHULM010000011.1"/>
</dbReference>
<feature type="compositionally biased region" description="Polar residues" evidence="1">
    <location>
        <begin position="834"/>
        <end position="846"/>
    </location>
</feature>
<dbReference type="EMBL" id="JBHULM010000011">
    <property type="protein sequence ID" value="MFD2542485.1"/>
    <property type="molecule type" value="Genomic_DNA"/>
</dbReference>
<dbReference type="InterPro" id="IPR052894">
    <property type="entry name" value="AsmA-related"/>
</dbReference>
<evidence type="ECO:0000313" key="5">
    <source>
        <dbReference type="Proteomes" id="UP001597467"/>
    </source>
</evidence>
<gene>
    <name evidence="4" type="ORF">ACFSSB_09165</name>
</gene>
<keyword evidence="5" id="KW-1185">Reference proteome</keyword>
<keyword evidence="2" id="KW-1133">Transmembrane helix</keyword>
<reference evidence="5" key="1">
    <citation type="journal article" date="2019" name="Int. J. Syst. Evol. Microbiol.">
        <title>The Global Catalogue of Microorganisms (GCM) 10K type strain sequencing project: providing services to taxonomists for standard genome sequencing and annotation.</title>
        <authorList>
            <consortium name="The Broad Institute Genomics Platform"/>
            <consortium name="The Broad Institute Genome Sequencing Center for Infectious Disease"/>
            <person name="Wu L."/>
            <person name="Ma J."/>
        </authorList>
    </citation>
    <scope>NUCLEOTIDE SEQUENCE [LARGE SCALE GENOMIC DNA]</scope>
    <source>
        <strain evidence="5">KCTC 42808</strain>
    </source>
</reference>
<proteinExistence type="predicted"/>
<dbReference type="Pfam" id="PF05170">
    <property type="entry name" value="AsmA"/>
    <property type="match status" value="1"/>
</dbReference>
<comment type="caution">
    <text evidence="4">The sequence shown here is derived from an EMBL/GenBank/DDBJ whole genome shotgun (WGS) entry which is preliminary data.</text>
</comment>
<keyword evidence="2" id="KW-0472">Membrane</keyword>
<evidence type="ECO:0000256" key="2">
    <source>
        <dbReference type="SAM" id="Phobius"/>
    </source>
</evidence>
<accession>A0ABW5K446</accession>
<dbReference type="InterPro" id="IPR007844">
    <property type="entry name" value="AsmA"/>
</dbReference>
<dbReference type="PANTHER" id="PTHR30441:SF8">
    <property type="entry name" value="DUF748 DOMAIN-CONTAINING PROTEIN"/>
    <property type="match status" value="1"/>
</dbReference>
<feature type="domain" description="AsmA" evidence="3">
    <location>
        <begin position="1"/>
        <end position="651"/>
    </location>
</feature>
<evidence type="ECO:0000256" key="1">
    <source>
        <dbReference type="SAM" id="MobiDB-lite"/>
    </source>
</evidence>
<feature type="region of interest" description="Disordered" evidence="1">
    <location>
        <begin position="833"/>
        <end position="872"/>
    </location>
</feature>
<organism evidence="4 5">
    <name type="scientific">Lacinutrix gracilariae</name>
    <dbReference type="NCBI Taxonomy" id="1747198"/>
    <lineage>
        <taxon>Bacteria</taxon>
        <taxon>Pseudomonadati</taxon>
        <taxon>Bacteroidota</taxon>
        <taxon>Flavobacteriia</taxon>
        <taxon>Flavobacteriales</taxon>
        <taxon>Flavobacteriaceae</taxon>
        <taxon>Lacinutrix</taxon>
    </lineage>
</organism>
<dbReference type="PANTHER" id="PTHR30441">
    <property type="entry name" value="DUF748 DOMAIN-CONTAINING PROTEIN"/>
    <property type="match status" value="1"/>
</dbReference>
<name>A0ABW5K446_9FLAO</name>
<protein>
    <submittedName>
        <fullName evidence="4">AsmA-like C-terminal region-containing protein</fullName>
    </submittedName>
</protein>
<evidence type="ECO:0000259" key="3">
    <source>
        <dbReference type="Pfam" id="PF05170"/>
    </source>
</evidence>
<feature type="compositionally biased region" description="Polar residues" evidence="1">
    <location>
        <begin position="854"/>
        <end position="872"/>
    </location>
</feature>
<feature type="transmembrane region" description="Helical" evidence="2">
    <location>
        <begin position="7"/>
        <end position="26"/>
    </location>
</feature>